<evidence type="ECO:0000256" key="2">
    <source>
        <dbReference type="ARBA" id="ARBA00022448"/>
    </source>
</evidence>
<evidence type="ECO:0000256" key="1">
    <source>
        <dbReference type="ARBA" id="ARBA00004571"/>
    </source>
</evidence>
<comment type="similarity">
    <text evidence="8 9">Belongs to the TonB-dependent receptor family.</text>
</comment>
<dbReference type="Pfam" id="PF00593">
    <property type="entry name" value="TonB_dep_Rec_b-barrel"/>
    <property type="match status" value="1"/>
</dbReference>
<feature type="domain" description="TonB-dependent receptor plug" evidence="12">
    <location>
        <begin position="118"/>
        <end position="242"/>
    </location>
</feature>
<sequence>MKKFLLLSFMLTFVFSLGETWAQERTVSGKVTSIEDGSALPGVNVVLKGTTMGTVTDVDGNYSLSVPSEGGTIVFSFIGLATEEVAVGTRSVIDVQMSPDVQQLSEVVVTAVGIEREKRSLGYAITSVDAQAVERRSEPDIGRILNGKIPGVNITPATGVSGTGTNIIIRGYSSVNLDNQPLFVVDGVPFNTNTNTQGGFTGGSLNASSRFLDIDPNNIASVEVLKGLSATVKYGEQGRNGVILITTKGGRAGFNKRPFEVSVTQSYFRNEIASLPEYQNSYGAGFHQSAGFFFSNWGAHFDDIDSVNHPYSAFSNPDLLAAFPEFQGKRYAYKAYSGPEDFFRKGSIYNTSLNFSANTEKATYNATIGYNKEEGFVPNNDLERINFGFGVNTQLTERFNVNTTMNVALTETSAPPLGASTGSSAVGDGSALFANVLYTPRSVDLMGLPFESPIDNRSVYYRGGNDIPNPNWLVKYTRSSSDVQRFFGRTALSYEITDELSATYRVGIDNYNEAQEYLINKGIGPGPANSNLNLGLYRTTSVTNTIWNHDFLLAYSKDITEDLGLSALAGVTARLDRYSQDGIESTEQNAFGFVEHGNFVNASSTNSFTGGDLQYVIEENIYGAYADVTLDFRNFLYLNLQGRNDWSSTVEEENQSKFYPSASLSFIPTSAFSGLQSDMVNFIKVRGSFATAAGFPNPYNTRSLLSANSRAFVDLGSSPVATNGTSNRLGNPKLGPELLKEVEFGLEAKFLRNRLGIDVTLYNRTTEDLITDVPLDPATGYTTTLANIGSIENKGIELALTGTPLQIGAFRWDLIGNFFAYKSEVTELADGLDVIDIAGFSGFALNSAIKGEPYNVIRTTVAERDPNGNMIVNANGDYEVANDVAITGDPNPDWTASLISNMSWKGINFSMQWDYRKGGDIFSITAGAVVGRGLAKSTEFDREQTVILPGVRQDGVDGDGNPVYVPNDIQITATDAYFNNIGFGPGELRVFDGSTIRLREISLGYDLPKTILDKTPLNGVNVTFSGNNLWFLAYNFPKDLNFDPEVMGTGVGNGLGLDFLTGPSAKRYGVSLKVTF</sequence>
<dbReference type="STRING" id="1237149.C900_04955"/>
<dbReference type="Pfam" id="PF13715">
    <property type="entry name" value="CarbopepD_reg_2"/>
    <property type="match status" value="1"/>
</dbReference>
<name>L8JMH4_9BACT</name>
<dbReference type="GO" id="GO:0009279">
    <property type="term" value="C:cell outer membrane"/>
    <property type="evidence" value="ECO:0007669"/>
    <property type="project" value="UniProtKB-SubCell"/>
</dbReference>
<comment type="subcellular location">
    <subcellularLocation>
        <location evidence="1 8">Cell outer membrane</location>
        <topology evidence="1 8">Multi-pass membrane protein</topology>
    </subcellularLocation>
</comment>
<comment type="caution">
    <text evidence="13">The sequence shown here is derived from an EMBL/GenBank/DDBJ whole genome shotgun (WGS) entry which is preliminary data.</text>
</comment>
<dbReference type="Gene3D" id="2.60.40.1120">
    <property type="entry name" value="Carboxypeptidase-like, regulatory domain"/>
    <property type="match status" value="1"/>
</dbReference>
<evidence type="ECO:0000259" key="12">
    <source>
        <dbReference type="Pfam" id="PF07715"/>
    </source>
</evidence>
<keyword evidence="6 8" id="KW-0472">Membrane</keyword>
<proteinExistence type="inferred from homology"/>
<evidence type="ECO:0000256" key="6">
    <source>
        <dbReference type="ARBA" id="ARBA00023136"/>
    </source>
</evidence>
<evidence type="ECO:0000256" key="7">
    <source>
        <dbReference type="ARBA" id="ARBA00023237"/>
    </source>
</evidence>
<evidence type="ECO:0000256" key="3">
    <source>
        <dbReference type="ARBA" id="ARBA00022452"/>
    </source>
</evidence>
<dbReference type="AlphaFoldDB" id="L8JMH4"/>
<feature type="signal peptide" evidence="10">
    <location>
        <begin position="1"/>
        <end position="22"/>
    </location>
</feature>
<dbReference type="eggNOG" id="COG4771">
    <property type="taxonomic scope" value="Bacteria"/>
</dbReference>
<keyword evidence="14" id="KW-1185">Reference proteome</keyword>
<dbReference type="SUPFAM" id="SSF56935">
    <property type="entry name" value="Porins"/>
    <property type="match status" value="1"/>
</dbReference>
<dbReference type="InterPro" id="IPR012910">
    <property type="entry name" value="Plug_dom"/>
</dbReference>
<dbReference type="InterPro" id="IPR000531">
    <property type="entry name" value="Beta-barrel_TonB"/>
</dbReference>
<keyword evidence="5 9" id="KW-0798">TonB box</keyword>
<evidence type="ECO:0000256" key="10">
    <source>
        <dbReference type="SAM" id="SignalP"/>
    </source>
</evidence>
<dbReference type="InterPro" id="IPR036942">
    <property type="entry name" value="Beta-barrel_TonB_sf"/>
</dbReference>
<dbReference type="Gene3D" id="2.170.130.10">
    <property type="entry name" value="TonB-dependent receptor, plug domain"/>
    <property type="match status" value="1"/>
</dbReference>
<evidence type="ECO:0000313" key="14">
    <source>
        <dbReference type="Proteomes" id="UP000011135"/>
    </source>
</evidence>
<dbReference type="eggNOG" id="COG4206">
    <property type="taxonomic scope" value="Bacteria"/>
</dbReference>
<keyword evidence="13" id="KW-0675">Receptor</keyword>
<evidence type="ECO:0000256" key="8">
    <source>
        <dbReference type="PROSITE-ProRule" id="PRU01360"/>
    </source>
</evidence>
<dbReference type="NCBIfam" id="TIGR04056">
    <property type="entry name" value="OMP_RagA_SusC"/>
    <property type="match status" value="1"/>
</dbReference>
<dbReference type="Proteomes" id="UP000011135">
    <property type="component" value="Unassembled WGS sequence"/>
</dbReference>
<dbReference type="InterPro" id="IPR023996">
    <property type="entry name" value="TonB-dep_OMP_SusC/RagA"/>
</dbReference>
<dbReference type="EMBL" id="AMZN01000072">
    <property type="protein sequence ID" value="ELR69423.1"/>
    <property type="molecule type" value="Genomic_DNA"/>
</dbReference>
<gene>
    <name evidence="13" type="ORF">C900_04955</name>
</gene>
<dbReference type="InterPro" id="IPR008969">
    <property type="entry name" value="CarboxyPept-like_regulatory"/>
</dbReference>
<keyword evidence="7 8" id="KW-0998">Cell outer membrane</keyword>
<dbReference type="PATRIC" id="fig|1237149.3.peg.4423"/>
<dbReference type="RefSeq" id="WP_009582109.1">
    <property type="nucleotide sequence ID" value="NZ_AMZN01000072.1"/>
</dbReference>
<accession>L8JMH4</accession>
<dbReference type="Pfam" id="PF07715">
    <property type="entry name" value="Plug"/>
    <property type="match status" value="1"/>
</dbReference>
<dbReference type="InterPro" id="IPR037066">
    <property type="entry name" value="Plug_dom_sf"/>
</dbReference>
<dbReference type="PROSITE" id="PS52016">
    <property type="entry name" value="TONB_DEPENDENT_REC_3"/>
    <property type="match status" value="1"/>
</dbReference>
<evidence type="ECO:0000259" key="11">
    <source>
        <dbReference type="Pfam" id="PF00593"/>
    </source>
</evidence>
<evidence type="ECO:0000256" key="5">
    <source>
        <dbReference type="ARBA" id="ARBA00023077"/>
    </source>
</evidence>
<reference evidence="13 14" key="1">
    <citation type="submission" date="2012-12" db="EMBL/GenBank/DDBJ databases">
        <title>Genome assembly of Fulvivirga imtechensis AK7.</title>
        <authorList>
            <person name="Nupur N."/>
            <person name="Khatri I."/>
            <person name="Kumar R."/>
            <person name="Subramanian S."/>
            <person name="Pinnaka A."/>
        </authorList>
    </citation>
    <scope>NUCLEOTIDE SEQUENCE [LARGE SCALE GENOMIC DNA]</scope>
    <source>
        <strain evidence="13 14">AK7</strain>
    </source>
</reference>
<protein>
    <submittedName>
        <fullName evidence="13">TonB-dependent receptor</fullName>
    </submittedName>
</protein>
<keyword evidence="4 8" id="KW-0812">Transmembrane</keyword>
<dbReference type="OrthoDB" id="9768177at2"/>
<dbReference type="InterPro" id="IPR039426">
    <property type="entry name" value="TonB-dep_rcpt-like"/>
</dbReference>
<keyword evidence="2 8" id="KW-0813">Transport</keyword>
<organism evidence="13 14">
    <name type="scientific">Fulvivirga imtechensis AK7</name>
    <dbReference type="NCBI Taxonomy" id="1237149"/>
    <lineage>
        <taxon>Bacteria</taxon>
        <taxon>Pseudomonadati</taxon>
        <taxon>Bacteroidota</taxon>
        <taxon>Cytophagia</taxon>
        <taxon>Cytophagales</taxon>
        <taxon>Fulvivirgaceae</taxon>
        <taxon>Fulvivirga</taxon>
    </lineage>
</organism>
<feature type="domain" description="TonB-dependent receptor-like beta-barrel" evidence="11">
    <location>
        <begin position="452"/>
        <end position="915"/>
    </location>
</feature>
<evidence type="ECO:0000256" key="9">
    <source>
        <dbReference type="RuleBase" id="RU003357"/>
    </source>
</evidence>
<evidence type="ECO:0000313" key="13">
    <source>
        <dbReference type="EMBL" id="ELR69423.1"/>
    </source>
</evidence>
<dbReference type="Gene3D" id="2.40.170.20">
    <property type="entry name" value="TonB-dependent receptor, beta-barrel domain"/>
    <property type="match status" value="1"/>
</dbReference>
<feature type="chain" id="PRO_5003993290" evidence="10">
    <location>
        <begin position="23"/>
        <end position="1076"/>
    </location>
</feature>
<keyword evidence="10" id="KW-0732">Signal</keyword>
<dbReference type="SUPFAM" id="SSF49464">
    <property type="entry name" value="Carboxypeptidase regulatory domain-like"/>
    <property type="match status" value="1"/>
</dbReference>
<evidence type="ECO:0000256" key="4">
    <source>
        <dbReference type="ARBA" id="ARBA00022692"/>
    </source>
</evidence>
<keyword evidence="3 8" id="KW-1134">Transmembrane beta strand</keyword>